<dbReference type="GO" id="GO:0005743">
    <property type="term" value="C:mitochondrial inner membrane"/>
    <property type="evidence" value="ECO:0007669"/>
    <property type="project" value="UniProtKB-SubCell"/>
</dbReference>
<dbReference type="Pfam" id="PF01180">
    <property type="entry name" value="DHO_dh"/>
    <property type="match status" value="1"/>
</dbReference>
<keyword evidence="6 11" id="KW-0285">Flavoprotein</keyword>
<feature type="domain" description="Dihydroorotate dehydrogenase catalytic" evidence="12">
    <location>
        <begin position="88"/>
        <end position="390"/>
    </location>
</feature>
<dbReference type="GO" id="GO:0006207">
    <property type="term" value="P:'de novo' pyrimidine nucleobase biosynthetic process"/>
    <property type="evidence" value="ECO:0007669"/>
    <property type="project" value="InterPro"/>
</dbReference>
<evidence type="ECO:0000256" key="1">
    <source>
        <dbReference type="ARBA" id="ARBA00004370"/>
    </source>
</evidence>
<dbReference type="OrthoDB" id="14784at2759"/>
<dbReference type="PANTHER" id="PTHR48109">
    <property type="entry name" value="DIHYDROOROTATE DEHYDROGENASE (QUINONE), MITOCHONDRIAL-RELATED"/>
    <property type="match status" value="1"/>
</dbReference>
<gene>
    <name evidence="13" type="ORF">TrRE_jg4015</name>
</gene>
<dbReference type="InterPro" id="IPR050074">
    <property type="entry name" value="DHO_dehydrogenase"/>
</dbReference>
<dbReference type="GO" id="GO:0009220">
    <property type="term" value="P:pyrimidine ribonucleotide biosynthetic process"/>
    <property type="evidence" value="ECO:0007669"/>
    <property type="project" value="TreeGrafter"/>
</dbReference>
<evidence type="ECO:0000313" key="13">
    <source>
        <dbReference type="EMBL" id="GMH66633.1"/>
    </source>
</evidence>
<dbReference type="SUPFAM" id="SSF51395">
    <property type="entry name" value="FMN-linked oxidoreductases"/>
    <property type="match status" value="1"/>
</dbReference>
<dbReference type="CDD" id="cd04738">
    <property type="entry name" value="DHOD_2_like"/>
    <property type="match status" value="1"/>
</dbReference>
<sequence length="406" mass="43558">FLVGVFNPDDYAGIRSSSYYKKLGDEYATPLVKRFLDGEQAHNFAVKAVHYAGVRDGEKMGYHETDKALETKIYRKSDKNKEGKPLVLRNCVGLAAGFDKHGESIVPLLAAGFGFVEVGSITPLPQDGNAKPRVFRLEEDEGVINRYGFNSVGGRVGKANIINGLMERERKMKELEVDVGTLGINLGKNKLSAVAAADYLTGIQNFSQSSMPNQRTGEYIVINVSSPNTPGLRGLQEKGKLESLLRVCVDGVKKYNGKEEPPLLFVKIAPDLTEAELKDVATVVVKSGVDGVIVSNTTNSRPDSLLSQNKGESGGLSGKPVKALSTSVIKAMYRHTGGTVPIIGVGGISSAEDAYEKIQAGAVAVQLYSSLTYRGLGVVCDIKQGLKELLRADGYTNIGEAVGKKN</sequence>
<dbReference type="GO" id="GO:0106430">
    <property type="term" value="F:dihydroorotate dehydrogenase (quinone) activity"/>
    <property type="evidence" value="ECO:0007669"/>
    <property type="project" value="UniProtKB-EC"/>
</dbReference>
<organism evidence="13 14">
    <name type="scientific">Triparma retinervis</name>
    <dbReference type="NCBI Taxonomy" id="2557542"/>
    <lineage>
        <taxon>Eukaryota</taxon>
        <taxon>Sar</taxon>
        <taxon>Stramenopiles</taxon>
        <taxon>Ochrophyta</taxon>
        <taxon>Bolidophyceae</taxon>
        <taxon>Parmales</taxon>
        <taxon>Triparmaceae</taxon>
        <taxon>Triparma</taxon>
    </lineage>
</organism>
<evidence type="ECO:0000256" key="5">
    <source>
        <dbReference type="ARBA" id="ARBA00017599"/>
    </source>
</evidence>
<evidence type="ECO:0000256" key="4">
    <source>
        <dbReference type="ARBA" id="ARBA00012791"/>
    </source>
</evidence>
<reference evidence="13" key="1">
    <citation type="submission" date="2022-07" db="EMBL/GenBank/DDBJ databases">
        <title>Genome analysis of Parmales, a sister group of diatoms, reveals the evolutionary specialization of diatoms from phago-mixotrophs to photoautotrophs.</title>
        <authorList>
            <person name="Ban H."/>
            <person name="Sato S."/>
            <person name="Yoshikawa S."/>
            <person name="Kazumasa Y."/>
            <person name="Nakamura Y."/>
            <person name="Ichinomiya M."/>
            <person name="Saitoh K."/>
            <person name="Sato N."/>
            <person name="Blanc-Mathieu R."/>
            <person name="Endo H."/>
            <person name="Kuwata A."/>
            <person name="Ogata H."/>
        </authorList>
    </citation>
    <scope>NUCLEOTIDE SEQUENCE</scope>
</reference>
<dbReference type="Gene3D" id="3.20.20.70">
    <property type="entry name" value="Aldolase class I"/>
    <property type="match status" value="1"/>
</dbReference>
<evidence type="ECO:0000259" key="12">
    <source>
        <dbReference type="Pfam" id="PF01180"/>
    </source>
</evidence>
<comment type="catalytic activity">
    <reaction evidence="10 11">
        <text>(S)-dihydroorotate + a quinone = orotate + a quinol</text>
        <dbReference type="Rhea" id="RHEA:30187"/>
        <dbReference type="ChEBI" id="CHEBI:24646"/>
        <dbReference type="ChEBI" id="CHEBI:30839"/>
        <dbReference type="ChEBI" id="CHEBI:30864"/>
        <dbReference type="ChEBI" id="CHEBI:132124"/>
        <dbReference type="EC" id="1.3.5.2"/>
    </reaction>
</comment>
<name>A0A9W7E5Q9_9STRA</name>
<comment type="subcellular location">
    <subcellularLocation>
        <location evidence="1">Membrane</location>
    </subcellularLocation>
    <subcellularLocation>
        <location evidence="11">Mitochondrion inner membrane</location>
        <topology evidence="11">Single-pass membrane protein</topology>
    </subcellularLocation>
</comment>
<comment type="caution">
    <text evidence="13">The sequence shown here is derived from an EMBL/GenBank/DDBJ whole genome shotgun (WGS) entry which is preliminary data.</text>
</comment>
<evidence type="ECO:0000256" key="10">
    <source>
        <dbReference type="ARBA" id="ARBA00048639"/>
    </source>
</evidence>
<dbReference type="InterPro" id="IPR013785">
    <property type="entry name" value="Aldolase_TIM"/>
</dbReference>
<dbReference type="EMBL" id="BRXZ01002624">
    <property type="protein sequence ID" value="GMH66633.1"/>
    <property type="molecule type" value="Genomic_DNA"/>
</dbReference>
<evidence type="ECO:0000256" key="7">
    <source>
        <dbReference type="ARBA" id="ARBA00022643"/>
    </source>
</evidence>
<evidence type="ECO:0000256" key="6">
    <source>
        <dbReference type="ARBA" id="ARBA00022630"/>
    </source>
</evidence>
<comment type="similarity">
    <text evidence="3 11">Belongs to the dihydroorotate dehydrogenase family. Type 2 subfamily.</text>
</comment>
<evidence type="ECO:0000313" key="14">
    <source>
        <dbReference type="Proteomes" id="UP001165082"/>
    </source>
</evidence>
<dbReference type="AlphaFoldDB" id="A0A9W7E5Q9"/>
<dbReference type="PROSITE" id="PS00911">
    <property type="entry name" value="DHODEHASE_1"/>
    <property type="match status" value="1"/>
</dbReference>
<evidence type="ECO:0000256" key="3">
    <source>
        <dbReference type="ARBA" id="ARBA00005359"/>
    </source>
</evidence>
<keyword evidence="14" id="KW-1185">Reference proteome</keyword>
<keyword evidence="7 11" id="KW-0288">FMN</keyword>
<keyword evidence="11" id="KW-0496">Mitochondrion</keyword>
<evidence type="ECO:0000256" key="8">
    <source>
        <dbReference type="ARBA" id="ARBA00023002"/>
    </source>
</evidence>
<dbReference type="PROSITE" id="PS00912">
    <property type="entry name" value="DHODEHASE_2"/>
    <property type="match status" value="1"/>
</dbReference>
<keyword evidence="8 11" id="KW-0560">Oxidoreductase</keyword>
<dbReference type="InterPro" id="IPR005719">
    <property type="entry name" value="Dihydroorotate_DH_2"/>
</dbReference>
<dbReference type="NCBIfam" id="TIGR01036">
    <property type="entry name" value="pyrD_sub2"/>
    <property type="match status" value="1"/>
</dbReference>
<feature type="non-terminal residue" evidence="13">
    <location>
        <position position="1"/>
    </location>
</feature>
<comment type="pathway">
    <text evidence="2 11">Pyrimidine metabolism; UMP biosynthesis via de novo pathway; orotate from (S)-dihydroorotate (quinone route): step 1/1.</text>
</comment>
<proteinExistence type="inferred from homology"/>
<evidence type="ECO:0000256" key="9">
    <source>
        <dbReference type="ARBA" id="ARBA00023136"/>
    </source>
</evidence>
<dbReference type="InterPro" id="IPR001295">
    <property type="entry name" value="Dihydroorotate_DH_CS"/>
</dbReference>
<evidence type="ECO:0000256" key="2">
    <source>
        <dbReference type="ARBA" id="ARBA00005161"/>
    </source>
</evidence>
<accession>A0A9W7E5Q9</accession>
<dbReference type="NCBIfam" id="NF003645">
    <property type="entry name" value="PRK05286.1-2"/>
    <property type="match status" value="1"/>
</dbReference>
<keyword evidence="11" id="KW-0999">Mitochondrion inner membrane</keyword>
<dbReference type="PANTHER" id="PTHR48109:SF4">
    <property type="entry name" value="DIHYDROOROTATE DEHYDROGENASE (QUINONE), MITOCHONDRIAL"/>
    <property type="match status" value="1"/>
</dbReference>
<keyword evidence="9" id="KW-0472">Membrane</keyword>
<comment type="cofactor">
    <cofactor evidence="11">
        <name>FMN</name>
        <dbReference type="ChEBI" id="CHEBI:58210"/>
    </cofactor>
    <text evidence="11">Binds 1 FMN per subunit.</text>
</comment>
<dbReference type="Proteomes" id="UP001165082">
    <property type="component" value="Unassembled WGS sequence"/>
</dbReference>
<protein>
    <recommendedName>
        <fullName evidence="5 11">Dihydroorotate dehydrogenase (quinone), mitochondrial</fullName>
        <shortName evidence="11">DHOdehase</shortName>
        <ecNumber evidence="4 11">1.3.5.2</ecNumber>
    </recommendedName>
</protein>
<dbReference type="EC" id="1.3.5.2" evidence="4 11"/>
<dbReference type="NCBIfam" id="NF003652">
    <property type="entry name" value="PRK05286.2-5"/>
    <property type="match status" value="1"/>
</dbReference>
<evidence type="ECO:0000256" key="11">
    <source>
        <dbReference type="RuleBase" id="RU361255"/>
    </source>
</evidence>
<dbReference type="InterPro" id="IPR005720">
    <property type="entry name" value="Dihydroorotate_DH_cat"/>
</dbReference>